<reference evidence="1 2" key="1">
    <citation type="journal article" date="2019" name="Genome Biol. Evol.">
        <title>Insights into the evolution of the New World diploid cottons (Gossypium, subgenus Houzingenia) based on genome sequencing.</title>
        <authorList>
            <person name="Grover C.E."/>
            <person name="Arick M.A. 2nd"/>
            <person name="Thrash A."/>
            <person name="Conover J.L."/>
            <person name="Sanders W.S."/>
            <person name="Peterson D.G."/>
            <person name="Frelichowski J.E."/>
            <person name="Scheffler J.A."/>
            <person name="Scheffler B.E."/>
            <person name="Wendel J.F."/>
        </authorList>
    </citation>
    <scope>NUCLEOTIDE SEQUENCE [LARGE SCALE GENOMIC DNA]</scope>
    <source>
        <strain evidence="1">1</strain>
        <tissue evidence="1">Leaf</tissue>
    </source>
</reference>
<keyword evidence="2" id="KW-1185">Reference proteome</keyword>
<dbReference type="EMBL" id="JABFAF010265345">
    <property type="protein sequence ID" value="MBA0876571.1"/>
    <property type="molecule type" value="Genomic_DNA"/>
</dbReference>
<accession>A0A7J9MZV5</accession>
<name>A0A7J9MZV5_GOSSC</name>
<dbReference type="AlphaFoldDB" id="A0A7J9MZV5"/>
<dbReference type="Proteomes" id="UP000593576">
    <property type="component" value="Unassembled WGS sequence"/>
</dbReference>
<gene>
    <name evidence="1" type="ORF">Goshw_014032</name>
</gene>
<organism evidence="1 2">
    <name type="scientific">Gossypium schwendimanii</name>
    <name type="common">Cotton</name>
    <dbReference type="NCBI Taxonomy" id="34291"/>
    <lineage>
        <taxon>Eukaryota</taxon>
        <taxon>Viridiplantae</taxon>
        <taxon>Streptophyta</taxon>
        <taxon>Embryophyta</taxon>
        <taxon>Tracheophyta</taxon>
        <taxon>Spermatophyta</taxon>
        <taxon>Magnoliopsida</taxon>
        <taxon>eudicotyledons</taxon>
        <taxon>Gunneridae</taxon>
        <taxon>Pentapetalae</taxon>
        <taxon>rosids</taxon>
        <taxon>malvids</taxon>
        <taxon>Malvales</taxon>
        <taxon>Malvaceae</taxon>
        <taxon>Malvoideae</taxon>
        <taxon>Gossypium</taxon>
    </lineage>
</organism>
<sequence>MGDSKIVIKNARRIPQINQSSEPLLEIFRTRKPIFKNSFFSILIDRRTWMLID</sequence>
<protein>
    <submittedName>
        <fullName evidence="1">Uncharacterized protein</fullName>
    </submittedName>
</protein>
<evidence type="ECO:0000313" key="2">
    <source>
        <dbReference type="Proteomes" id="UP000593576"/>
    </source>
</evidence>
<comment type="caution">
    <text evidence="1">The sequence shown here is derived from an EMBL/GenBank/DDBJ whole genome shotgun (WGS) entry which is preliminary data.</text>
</comment>
<evidence type="ECO:0000313" key="1">
    <source>
        <dbReference type="EMBL" id="MBA0876571.1"/>
    </source>
</evidence>
<proteinExistence type="predicted"/>